<evidence type="ECO:0008006" key="3">
    <source>
        <dbReference type="Google" id="ProtNLM"/>
    </source>
</evidence>
<accession>A0ABU1U6A3</accession>
<comment type="caution">
    <text evidence="1">The sequence shown here is derived from an EMBL/GenBank/DDBJ whole genome shotgun (WGS) entry which is preliminary data.</text>
</comment>
<sequence>MEVETALKEDLAQLSTWCEDVPEIQENLTQYLDRDDTTILMMKNNQHIAGIALLKIKERQKTGTIWLHLNEEGNHNHNLIMEKSLKWLRQKGAKEYDLV</sequence>
<evidence type="ECO:0000313" key="1">
    <source>
        <dbReference type="EMBL" id="MDR7074908.1"/>
    </source>
</evidence>
<protein>
    <recommendedName>
        <fullName evidence="3">N-acetyltransferase domain-containing protein</fullName>
    </recommendedName>
</protein>
<dbReference type="EMBL" id="JAVDWA010000013">
    <property type="protein sequence ID" value="MDR7074908.1"/>
    <property type="molecule type" value="Genomic_DNA"/>
</dbReference>
<evidence type="ECO:0000313" key="2">
    <source>
        <dbReference type="Proteomes" id="UP001258181"/>
    </source>
</evidence>
<keyword evidence="2" id="KW-1185">Reference proteome</keyword>
<organism evidence="1 2">
    <name type="scientific">Fictibacillus barbaricus</name>
    <dbReference type="NCBI Taxonomy" id="182136"/>
    <lineage>
        <taxon>Bacteria</taxon>
        <taxon>Bacillati</taxon>
        <taxon>Bacillota</taxon>
        <taxon>Bacilli</taxon>
        <taxon>Bacillales</taxon>
        <taxon>Fictibacillaceae</taxon>
        <taxon>Fictibacillus</taxon>
    </lineage>
</organism>
<reference evidence="1 2" key="1">
    <citation type="submission" date="2023-07" db="EMBL/GenBank/DDBJ databases">
        <title>Sorghum-associated microbial communities from plants grown in Nebraska, USA.</title>
        <authorList>
            <person name="Schachtman D."/>
        </authorList>
    </citation>
    <scope>NUCLEOTIDE SEQUENCE [LARGE SCALE GENOMIC DNA]</scope>
    <source>
        <strain evidence="1 2">BE211</strain>
    </source>
</reference>
<name>A0ABU1U6A3_9BACL</name>
<dbReference type="Proteomes" id="UP001258181">
    <property type="component" value="Unassembled WGS sequence"/>
</dbReference>
<dbReference type="RefSeq" id="WP_310262654.1">
    <property type="nucleotide sequence ID" value="NZ_JAVDWA010000013.1"/>
</dbReference>
<gene>
    <name evidence="1" type="ORF">J2X07_003923</name>
</gene>
<proteinExistence type="predicted"/>